<evidence type="ECO:0000313" key="2">
    <source>
        <dbReference type="EMBL" id="PZR03124.1"/>
    </source>
</evidence>
<accession>A0A2W5UIM7</accession>
<feature type="region of interest" description="Disordered" evidence="1">
    <location>
        <begin position="1"/>
        <end position="27"/>
    </location>
</feature>
<evidence type="ECO:0000313" key="3">
    <source>
        <dbReference type="Proteomes" id="UP000249432"/>
    </source>
</evidence>
<protein>
    <submittedName>
        <fullName evidence="2">Uncharacterized protein</fullName>
    </submittedName>
</protein>
<sequence length="66" mass="7759">MGETLRKIRRLQRNQVAENSSYPRRNKRKCTYHPLKMQPTNECVGNGVYGYSNPLSCSMKVVRQRE</sequence>
<dbReference type="AlphaFoldDB" id="A0A2W5UIM7"/>
<organism evidence="2 3">
    <name type="scientific">Corynebacterium kroppenstedtii</name>
    <dbReference type="NCBI Taxonomy" id="161879"/>
    <lineage>
        <taxon>Bacteria</taxon>
        <taxon>Bacillati</taxon>
        <taxon>Actinomycetota</taxon>
        <taxon>Actinomycetes</taxon>
        <taxon>Mycobacteriales</taxon>
        <taxon>Corynebacteriaceae</taxon>
        <taxon>Corynebacterium</taxon>
    </lineage>
</organism>
<name>A0A2W5UIM7_9CORY</name>
<dbReference type="EMBL" id="QFRA01000064">
    <property type="protein sequence ID" value="PZR03124.1"/>
    <property type="molecule type" value="Genomic_DNA"/>
</dbReference>
<reference evidence="2 3" key="1">
    <citation type="submission" date="2017-08" db="EMBL/GenBank/DDBJ databases">
        <title>Infants hospitalized years apart are colonized by the same room-sourced microbial strains.</title>
        <authorList>
            <person name="Brooks B."/>
            <person name="Olm M.R."/>
            <person name="Firek B.A."/>
            <person name="Baker R."/>
            <person name="Thomas B.C."/>
            <person name="Morowitz M.J."/>
            <person name="Banfield J.F."/>
        </authorList>
    </citation>
    <scope>NUCLEOTIDE SEQUENCE [LARGE SCALE GENOMIC DNA]</scope>
    <source>
        <strain evidence="2">S2_003_000_R1_3</strain>
    </source>
</reference>
<comment type="caution">
    <text evidence="2">The sequence shown here is derived from an EMBL/GenBank/DDBJ whole genome shotgun (WGS) entry which is preliminary data.</text>
</comment>
<evidence type="ECO:0000256" key="1">
    <source>
        <dbReference type="SAM" id="MobiDB-lite"/>
    </source>
</evidence>
<proteinExistence type="predicted"/>
<feature type="compositionally biased region" description="Polar residues" evidence="1">
    <location>
        <begin position="13"/>
        <end position="23"/>
    </location>
</feature>
<gene>
    <name evidence="2" type="ORF">DI525_11015</name>
</gene>
<dbReference type="Proteomes" id="UP000249432">
    <property type="component" value="Unassembled WGS sequence"/>
</dbReference>